<dbReference type="PANTHER" id="PTHR48107:SF7">
    <property type="entry name" value="RE15974P"/>
    <property type="match status" value="1"/>
</dbReference>
<protein>
    <submittedName>
        <fullName evidence="5">Monooxygenase</fullName>
    </submittedName>
</protein>
<dbReference type="GO" id="GO:0016614">
    <property type="term" value="F:oxidoreductase activity, acting on CH-OH group of donors"/>
    <property type="evidence" value="ECO:0007669"/>
    <property type="project" value="UniProtKB-ARBA"/>
</dbReference>
<dbReference type="GO" id="GO:0071949">
    <property type="term" value="F:FAD binding"/>
    <property type="evidence" value="ECO:0007669"/>
    <property type="project" value="InterPro"/>
</dbReference>
<dbReference type="RefSeq" id="WP_030349264.1">
    <property type="nucleotide sequence ID" value="NZ_AZSP01000250.1"/>
</dbReference>
<dbReference type="Gene3D" id="3.40.50.720">
    <property type="entry name" value="NAD(P)-binding Rossmann-like Domain"/>
    <property type="match status" value="1"/>
</dbReference>
<evidence type="ECO:0000313" key="5">
    <source>
        <dbReference type="EMBL" id="PVE09026.1"/>
    </source>
</evidence>
<keyword evidence="6" id="KW-1185">Reference proteome</keyword>
<gene>
    <name evidence="5" type="ORF">Y717_13610</name>
</gene>
<dbReference type="Pfam" id="PF13561">
    <property type="entry name" value="adh_short_C2"/>
    <property type="match status" value="1"/>
</dbReference>
<dbReference type="PRINTS" id="PR00420">
    <property type="entry name" value="RNGMNOXGNASE"/>
</dbReference>
<comment type="similarity">
    <text evidence="1">Belongs to the short-chain dehydrogenases/reductases (SDR) family.</text>
</comment>
<dbReference type="InterPro" id="IPR036188">
    <property type="entry name" value="FAD/NAD-bd_sf"/>
</dbReference>
<dbReference type="Gene3D" id="3.50.50.60">
    <property type="entry name" value="FAD/NAD(P)-binding domain"/>
    <property type="match status" value="1"/>
</dbReference>
<proteinExistence type="inferred from homology"/>
<dbReference type="Pfam" id="PF01494">
    <property type="entry name" value="FAD_binding_3"/>
    <property type="match status" value="1"/>
</dbReference>
<dbReference type="PANTHER" id="PTHR48107">
    <property type="entry name" value="NADPH-DEPENDENT ALDEHYDE REDUCTASE-LIKE PROTEIN, CHLOROPLASTIC-RELATED"/>
    <property type="match status" value="1"/>
</dbReference>
<dbReference type="Proteomes" id="UP000245992">
    <property type="component" value="Unassembled WGS sequence"/>
</dbReference>
<dbReference type="AlphaFoldDB" id="A0A2T7T1L0"/>
<dbReference type="STRING" id="1440053.GCA_000718095_00037"/>
<dbReference type="SUPFAM" id="SSF51905">
    <property type="entry name" value="FAD/NAD(P)-binding domain"/>
    <property type="match status" value="1"/>
</dbReference>
<feature type="domain" description="FAD-binding" evidence="4">
    <location>
        <begin position="6"/>
        <end position="337"/>
    </location>
</feature>
<accession>A0A2T7T1L0</accession>
<name>A0A2T7T1L0_9ACTN</name>
<dbReference type="InterPro" id="IPR020904">
    <property type="entry name" value="Sc_DH/Rdtase_CS"/>
</dbReference>
<dbReference type="OrthoDB" id="9803333at2"/>
<dbReference type="FunFam" id="3.40.50.720:FF:000084">
    <property type="entry name" value="Short-chain dehydrogenase reductase"/>
    <property type="match status" value="1"/>
</dbReference>
<dbReference type="PROSITE" id="PS00061">
    <property type="entry name" value="ADH_SHORT"/>
    <property type="match status" value="1"/>
</dbReference>
<dbReference type="EMBL" id="AZSP01000250">
    <property type="protein sequence ID" value="PVE09026.1"/>
    <property type="molecule type" value="Genomic_DNA"/>
</dbReference>
<dbReference type="SUPFAM" id="SSF51735">
    <property type="entry name" value="NAD(P)-binding Rossmann-fold domains"/>
    <property type="match status" value="1"/>
</dbReference>
<reference evidence="5 6" key="1">
    <citation type="submission" date="2013-12" db="EMBL/GenBank/DDBJ databases">
        <title>Annotated genome of Streptomyces scopuliridis.</title>
        <authorList>
            <person name="Olson J.B."/>
        </authorList>
    </citation>
    <scope>NUCLEOTIDE SEQUENCE [LARGE SCALE GENOMIC DNA]</scope>
    <source>
        <strain evidence="5 6">RB72</strain>
    </source>
</reference>
<dbReference type="InterPro" id="IPR002347">
    <property type="entry name" value="SDR_fam"/>
</dbReference>
<dbReference type="InterPro" id="IPR002938">
    <property type="entry name" value="FAD-bd"/>
</dbReference>
<dbReference type="GO" id="GO:0004497">
    <property type="term" value="F:monooxygenase activity"/>
    <property type="evidence" value="ECO:0007669"/>
    <property type="project" value="UniProtKB-KW"/>
</dbReference>
<evidence type="ECO:0000256" key="3">
    <source>
        <dbReference type="SAM" id="MobiDB-lite"/>
    </source>
</evidence>
<comment type="caution">
    <text evidence="5">The sequence shown here is derived from an EMBL/GenBank/DDBJ whole genome shotgun (WGS) entry which is preliminary data.</text>
</comment>
<dbReference type="Gene3D" id="3.30.70.2450">
    <property type="match status" value="1"/>
</dbReference>
<keyword evidence="5" id="KW-0503">Monooxygenase</keyword>
<keyword evidence="2" id="KW-0560">Oxidoreductase</keyword>
<evidence type="ECO:0000256" key="1">
    <source>
        <dbReference type="ARBA" id="ARBA00006484"/>
    </source>
</evidence>
<evidence type="ECO:0000256" key="2">
    <source>
        <dbReference type="ARBA" id="ARBA00023002"/>
    </source>
</evidence>
<dbReference type="InterPro" id="IPR036291">
    <property type="entry name" value="NAD(P)-bd_dom_sf"/>
</dbReference>
<evidence type="ECO:0000259" key="4">
    <source>
        <dbReference type="Pfam" id="PF01494"/>
    </source>
</evidence>
<evidence type="ECO:0000313" key="6">
    <source>
        <dbReference type="Proteomes" id="UP000245992"/>
    </source>
</evidence>
<organism evidence="5 6">
    <name type="scientific">Streptomyces scopuliridis RB72</name>
    <dbReference type="NCBI Taxonomy" id="1440053"/>
    <lineage>
        <taxon>Bacteria</taxon>
        <taxon>Bacillati</taxon>
        <taxon>Actinomycetota</taxon>
        <taxon>Actinomycetes</taxon>
        <taxon>Kitasatosporales</taxon>
        <taxon>Streptomycetaceae</taxon>
        <taxon>Streptomyces</taxon>
    </lineage>
</organism>
<sequence length="656" mass="69339">MGGSADADVLVVGAGPVGLLLAGEVSAGGARTVVLEQLSGPTAESRASILHTRTMEIFAERGILDRLGDLPAGGRGHFGGIPLDLAEADPGHPYAGQWECLQSRLEPVLEAWAVERGAEVRRSHVVTGLTRHDDRVEVVAFGPGGRSHRITAAYVVGCDGEQSTVRQLAGYEMTGDDATREMLRADVLGIDIPDRRLRRYADGTATAHRRGDGTTRLMVHDRTRTPRPRTREPEFAEVAAAWARVTGEDISGGTAVWLNSFDNTRRQVRDYRRGRVLLAGDAAHVQMPVGGQALNLGLQDAAGLGRGLAARITGGTGDGGLDDYHAERHAVGARTLTNIQAQALLLFGGPEVDGIREVCGELLGMDVVRRHLARMISGLDRPAPPPAADTTQPLSAHGSPTMDRLTGKTALVTGSSRGIGRATAVRLAREGALVAVHYATNDDAARETVALIEKEGGRAFPVRAELGVPGDVHELFFGLEQGLKERTGDTALDIVVNNAAVTGADGISPEDVTPEQLDRYFAVNARAPYLIIQRALRNMPDGGRVINISSALTRTAVPEQVAYSMTKGAIEQISLHLAKHLAPRGITVNSVAPGITDNGGPVFDIPEAVEQMAQVSAFKRVGDAGDVADVVTFLATDEARWITGSFIDASGGTLLG</sequence>
<feature type="region of interest" description="Disordered" evidence="3">
    <location>
        <begin position="378"/>
        <end position="404"/>
    </location>
</feature>